<dbReference type="Proteomes" id="UP000298416">
    <property type="component" value="Unassembled WGS sequence"/>
</dbReference>
<name>A0A8X8Z3M7_SALSN</name>
<evidence type="ECO:0000313" key="1">
    <source>
        <dbReference type="EMBL" id="KAG6389882.1"/>
    </source>
</evidence>
<keyword evidence="2" id="KW-1185">Reference proteome</keyword>
<comment type="caution">
    <text evidence="1">The sequence shown here is derived from an EMBL/GenBank/DDBJ whole genome shotgun (WGS) entry which is preliminary data.</text>
</comment>
<proteinExistence type="predicted"/>
<reference evidence="1" key="1">
    <citation type="submission" date="2018-01" db="EMBL/GenBank/DDBJ databases">
        <authorList>
            <person name="Mao J.F."/>
        </authorList>
    </citation>
    <scope>NUCLEOTIDE SEQUENCE</scope>
    <source>
        <strain evidence="1">Huo1</strain>
        <tissue evidence="1">Leaf</tissue>
    </source>
</reference>
<dbReference type="EMBL" id="PNBA02000020">
    <property type="protein sequence ID" value="KAG6389882.1"/>
    <property type="molecule type" value="Genomic_DNA"/>
</dbReference>
<accession>A0A8X8Z3M7</accession>
<protein>
    <submittedName>
        <fullName evidence="1">Uncharacterized protein</fullName>
    </submittedName>
</protein>
<dbReference type="AlphaFoldDB" id="A0A8X8Z3M7"/>
<sequence>MLCHNPKSCTFHVEARLSTKMWKCHHSLSFWNWFQMQCKLLIHSYLQKLNRKYGSIVEQHKFGSSEGFTLWCVIVNLPVSLMNCSEGRQTRESIPISLKGSPFTVSALDNTFLVLGCNTAVWFHDNGTLVGGCLAMCDDANASGVTSCNGINCCQTPIPRRGQGFEFTYQFIQPSNSSFCGYVFPVDTNWWDIEGYKKPKGLVDNLLNPFDGEFRFVPLVLEWEFGNQDGHCSSPDSNYGCPRSSYEYETYLG</sequence>
<reference evidence="1" key="2">
    <citation type="submission" date="2020-08" db="EMBL/GenBank/DDBJ databases">
        <title>Plant Genome Project.</title>
        <authorList>
            <person name="Zhang R.-G."/>
        </authorList>
    </citation>
    <scope>NUCLEOTIDE SEQUENCE</scope>
    <source>
        <strain evidence="1">Huo1</strain>
        <tissue evidence="1">Leaf</tissue>
    </source>
</reference>
<gene>
    <name evidence="1" type="ORF">SASPL_151357</name>
</gene>
<organism evidence="1">
    <name type="scientific">Salvia splendens</name>
    <name type="common">Scarlet sage</name>
    <dbReference type="NCBI Taxonomy" id="180675"/>
    <lineage>
        <taxon>Eukaryota</taxon>
        <taxon>Viridiplantae</taxon>
        <taxon>Streptophyta</taxon>
        <taxon>Embryophyta</taxon>
        <taxon>Tracheophyta</taxon>
        <taxon>Spermatophyta</taxon>
        <taxon>Magnoliopsida</taxon>
        <taxon>eudicotyledons</taxon>
        <taxon>Gunneridae</taxon>
        <taxon>Pentapetalae</taxon>
        <taxon>asterids</taxon>
        <taxon>lamiids</taxon>
        <taxon>Lamiales</taxon>
        <taxon>Lamiaceae</taxon>
        <taxon>Nepetoideae</taxon>
        <taxon>Mentheae</taxon>
        <taxon>Salviinae</taxon>
        <taxon>Salvia</taxon>
        <taxon>Salvia subgen. Calosphace</taxon>
        <taxon>core Calosphace</taxon>
    </lineage>
</organism>
<evidence type="ECO:0000313" key="2">
    <source>
        <dbReference type="Proteomes" id="UP000298416"/>
    </source>
</evidence>
<dbReference type="PANTHER" id="PTHR33491">
    <property type="entry name" value="OSJNBA0016N04.9 PROTEIN"/>
    <property type="match status" value="1"/>
</dbReference>